<proteinExistence type="predicted"/>
<dbReference type="GO" id="GO:0006893">
    <property type="term" value="P:Golgi to plasma membrane transport"/>
    <property type="evidence" value="ECO:0007669"/>
    <property type="project" value="TreeGrafter"/>
</dbReference>
<dbReference type="PANTHER" id="PTHR16441">
    <property type="entry name" value="FIDIPIDINE"/>
    <property type="match status" value="1"/>
</dbReference>
<organism evidence="3 4">
    <name type="scientific">Musa troglodytarum</name>
    <name type="common">fe'i banana</name>
    <dbReference type="NCBI Taxonomy" id="320322"/>
    <lineage>
        <taxon>Eukaryota</taxon>
        <taxon>Viridiplantae</taxon>
        <taxon>Streptophyta</taxon>
        <taxon>Embryophyta</taxon>
        <taxon>Tracheophyta</taxon>
        <taxon>Spermatophyta</taxon>
        <taxon>Magnoliopsida</taxon>
        <taxon>Liliopsida</taxon>
        <taxon>Zingiberales</taxon>
        <taxon>Musaceae</taxon>
        <taxon>Musa</taxon>
    </lineage>
</organism>
<feature type="coiled-coil region" evidence="1">
    <location>
        <begin position="38"/>
        <end position="65"/>
    </location>
</feature>
<dbReference type="AlphaFoldDB" id="A0A9E7I601"/>
<gene>
    <name evidence="3" type="ORF">MUK42_33294</name>
</gene>
<dbReference type="EMBL" id="CP097511">
    <property type="protein sequence ID" value="URE43288.1"/>
    <property type="molecule type" value="Genomic_DNA"/>
</dbReference>
<reference evidence="3" key="1">
    <citation type="submission" date="2022-05" db="EMBL/GenBank/DDBJ databases">
        <title>The Musa troglodytarum L. genome provides insights into the mechanism of non-climacteric behaviour and enrichment of carotenoids.</title>
        <authorList>
            <person name="Wang J."/>
        </authorList>
    </citation>
    <scope>NUCLEOTIDE SEQUENCE</scope>
    <source>
        <tissue evidence="3">Leaf</tissue>
    </source>
</reference>
<keyword evidence="4" id="KW-1185">Reference proteome</keyword>
<dbReference type="InterPro" id="IPR039116">
    <property type="entry name" value="CCDC93"/>
</dbReference>
<evidence type="ECO:0000313" key="3">
    <source>
        <dbReference type="EMBL" id="URE43288.1"/>
    </source>
</evidence>
<keyword evidence="1" id="KW-0175">Coiled coil</keyword>
<dbReference type="Pfam" id="PF09762">
    <property type="entry name" value="CCDC93_CC"/>
    <property type="match status" value="1"/>
</dbReference>
<protein>
    <recommendedName>
        <fullName evidence="2">CCDC93 coiled-coil domain-containing protein</fullName>
    </recommendedName>
</protein>
<evidence type="ECO:0000256" key="1">
    <source>
        <dbReference type="SAM" id="Coils"/>
    </source>
</evidence>
<evidence type="ECO:0000313" key="4">
    <source>
        <dbReference type="Proteomes" id="UP001055439"/>
    </source>
</evidence>
<dbReference type="OrthoDB" id="16092at2759"/>
<dbReference type="PANTHER" id="PTHR16441:SF0">
    <property type="entry name" value="COILED-COIL DOMAIN-CONTAINING PROTEIN 93"/>
    <property type="match status" value="1"/>
</dbReference>
<sequence length="354" mass="40536">MDKLVVESASELADKLLLLNLEEENQLQNKVAYLLLETKESKNNVQQLQTEHDKVENSIKMLSCQMSDLDKRKTDVLNEIKLLHQRIDERNWGDAVQDMIRMLKLVKGASRKPVVLTELKKTLLEGSFYLDRAVIEGTKDLVRKSRNWKESDLLSSCKLIHADVEESFTHGGQVEFAEFDQALNQSMELAAKLRAILSVKRKIGDVPTQVELIQYERRFSELYSQIQEKHRQTSKYYDTYNALLEIKELMLKETSLLNSINSQLQDALTSSIGSSKLVDSMEVIVKGAQQKLEKVQLSLLAEKKHSDSLREKYTAAIADQRHFSSLLKAFQDECTKNERLSQLVQNRMSSSASL</sequence>
<feature type="domain" description="CCDC93 coiled-coil" evidence="2">
    <location>
        <begin position="187"/>
        <end position="342"/>
    </location>
</feature>
<evidence type="ECO:0000259" key="2">
    <source>
        <dbReference type="Pfam" id="PF09762"/>
    </source>
</evidence>
<dbReference type="Proteomes" id="UP001055439">
    <property type="component" value="Chromosome 9"/>
</dbReference>
<dbReference type="InterPro" id="IPR019159">
    <property type="entry name" value="CCDC93_CC"/>
</dbReference>
<accession>A0A9E7I601</accession>
<name>A0A9E7I601_9LILI</name>